<dbReference type="AlphaFoldDB" id="A0A7T0PW39"/>
<feature type="region of interest" description="Disordered" evidence="1">
    <location>
        <begin position="743"/>
        <end position="793"/>
    </location>
</feature>
<keyword evidence="3" id="KW-1185">Reference proteome</keyword>
<dbReference type="Proteomes" id="UP000594637">
    <property type="component" value="Chromosome"/>
</dbReference>
<dbReference type="KEGG" id="arep:ID810_10375"/>
<feature type="compositionally biased region" description="Basic residues" evidence="1">
    <location>
        <begin position="774"/>
        <end position="785"/>
    </location>
</feature>
<protein>
    <recommendedName>
        <fullName evidence="4">CRISPR-associated protein</fullName>
    </recommendedName>
</protein>
<evidence type="ECO:0008006" key="4">
    <source>
        <dbReference type="Google" id="ProtNLM"/>
    </source>
</evidence>
<evidence type="ECO:0000313" key="3">
    <source>
        <dbReference type="Proteomes" id="UP000594637"/>
    </source>
</evidence>
<organism evidence="2 3">
    <name type="scientific">Actinomyces respiraculi</name>
    <dbReference type="NCBI Taxonomy" id="2744574"/>
    <lineage>
        <taxon>Bacteria</taxon>
        <taxon>Bacillati</taxon>
        <taxon>Actinomycetota</taxon>
        <taxon>Actinomycetes</taxon>
        <taxon>Actinomycetales</taxon>
        <taxon>Actinomycetaceae</taxon>
        <taxon>Actinomyces</taxon>
    </lineage>
</organism>
<proteinExistence type="predicted"/>
<feature type="compositionally biased region" description="Basic and acidic residues" evidence="1">
    <location>
        <begin position="743"/>
        <end position="760"/>
    </location>
</feature>
<sequence>MTGPSWHHAYNGIPTLREKTPGTEDRFVGDCAPSGHDFLRPEDLSGEMDISITVVSPTVPGQRTKDGRVVVASRTGAADGARDWDDATIPVTALKGVLSSAYEAVTASRMRVFSGHDHALTHRRTTQESTTLYPVFLVPAPLDHEGTGLRARIMLGRNPRPEQGQWNHPEYVCAAVLPDSEKSRTALYDESGRFMYAGAVKEKNRRRVGSTSEDVRARLDQLRAATPHLSEISFSAQEEKFYSTRRLILASVNGERFCGTVSGTRKAGGSSFTGYVVRLTPRGSAPLIDTKLNEFIFFDTKKNRTHRSVSSQVLDHLVEIVHSYLENIRLLTRQESRRRARGTSKDSKTRASDAPRTWLIDSILSEGGPGLQADRSAIEQHIGALAAAEPGVPLFASLSDDGEITGLSLSQVGRRVGAGAVAPSVLAESGGISPARDYAQASPADRVWGFVADEKLEAQGQAAAVRGRITIHPVMPAHQAAGEDWLRLPKDGGTGWVLPTLASPKPSTGAPYLHTKDGAPLPGGATRGETYTSGQHLIRKVYPSHRRFIGQQVGRVPGTTSLSDRPEAGQSAVGSYLAPGARFTARISFEGLTEEELAILVWLLTPERLVPRGEKHASQGQPVVGFHRLGFGKPLGLGMVEIRATDVVARTGAEMAESYSDLTGCLGTGTSRTSSDDGGQRRVESCLDALPKDFESRLAVRAFVRAAFGWEDGAAVRYPDAHSPVNDDDISPITAWFKAREENRVNHQSEPKKYRLESRFHLPGLVDSNAPRSSGRRGKRRRSGRHSREAGPK</sequence>
<name>A0A7T0PW39_9ACTO</name>
<evidence type="ECO:0000313" key="2">
    <source>
        <dbReference type="EMBL" id="QPL05123.1"/>
    </source>
</evidence>
<dbReference type="EMBL" id="CP063989">
    <property type="protein sequence ID" value="QPL05123.1"/>
    <property type="molecule type" value="Genomic_DNA"/>
</dbReference>
<reference evidence="2 3" key="1">
    <citation type="submission" date="2020-11" db="EMBL/GenBank/DDBJ databases">
        <title>Actinomyces sp. ZJ750.</title>
        <authorList>
            <person name="Zhou J."/>
        </authorList>
    </citation>
    <scope>NUCLEOTIDE SEQUENCE [LARGE SCALE GENOMIC DNA]</scope>
    <source>
        <strain evidence="2 3">ZJ750</strain>
    </source>
</reference>
<accession>A0A7T0PW39</accession>
<evidence type="ECO:0000256" key="1">
    <source>
        <dbReference type="SAM" id="MobiDB-lite"/>
    </source>
</evidence>
<dbReference type="RefSeq" id="WP_166858477.1">
    <property type="nucleotide sequence ID" value="NZ_CP063989.1"/>
</dbReference>
<gene>
    <name evidence="2" type="ORF">ID810_10375</name>
</gene>